<dbReference type="AlphaFoldDB" id="A0A6C2YWP5"/>
<dbReference type="KEGG" id="tim:GMBLW1_38540"/>
<sequence length="194" mass="21918">MPKTAKQLTPTITHHWMLQLSTCPNCRRHFRADYTNRRPLTTLDGVTRLNLTIRRCHLPVCPRFHKHYRPEAEGLFALPRHEFGFDVIARIGRLRYREHPSIPEMLPTYSNAWFAAANVLCSTCTIAITNYYPPLSPKTADSKRCWPTRTKSSSPLTAFNLISGMKCCGACATACPVKTSRLRACPKSPVCGTI</sequence>
<keyword evidence="2" id="KW-1185">Reference proteome</keyword>
<dbReference type="Proteomes" id="UP000464378">
    <property type="component" value="Chromosome"/>
</dbReference>
<dbReference type="EMBL" id="LR586016">
    <property type="protein sequence ID" value="VIP05339.1"/>
    <property type="molecule type" value="Genomic_DNA"/>
</dbReference>
<reference evidence="1" key="1">
    <citation type="submission" date="2019-04" db="EMBL/GenBank/DDBJ databases">
        <authorList>
            <consortium name="Science for Life Laboratories"/>
        </authorList>
    </citation>
    <scope>NUCLEOTIDE SEQUENCE</scope>
    <source>
        <strain evidence="1">MBLW1</strain>
    </source>
</reference>
<protein>
    <submittedName>
        <fullName evidence="1">Transposase</fullName>
    </submittedName>
</protein>
<dbReference type="InParanoid" id="A0A6C2YWP5"/>
<name>A0A6C2YWP5_9BACT</name>
<evidence type="ECO:0000313" key="1">
    <source>
        <dbReference type="EMBL" id="VIP05339.1"/>
    </source>
</evidence>
<organism evidence="1">
    <name type="scientific">Tuwongella immobilis</name>
    <dbReference type="NCBI Taxonomy" id="692036"/>
    <lineage>
        <taxon>Bacteria</taxon>
        <taxon>Pseudomonadati</taxon>
        <taxon>Planctomycetota</taxon>
        <taxon>Planctomycetia</taxon>
        <taxon>Gemmatales</taxon>
        <taxon>Gemmataceae</taxon>
        <taxon>Tuwongella</taxon>
    </lineage>
</organism>
<accession>A0A6C2YWP5</accession>
<evidence type="ECO:0000313" key="2">
    <source>
        <dbReference type="Proteomes" id="UP000464378"/>
    </source>
</evidence>
<proteinExistence type="predicted"/>
<dbReference type="EMBL" id="LR593887">
    <property type="protein sequence ID" value="VTS08034.1"/>
    <property type="molecule type" value="Genomic_DNA"/>
</dbReference>
<gene>
    <name evidence="1" type="ORF">GMBLW1_38540</name>
</gene>